<keyword evidence="1" id="KW-0472">Membrane</keyword>
<reference evidence="2 3" key="1">
    <citation type="submission" date="2019-03" db="EMBL/GenBank/DDBJ databases">
        <title>Comparative insights into the high quality Complete genome sequence of highly metal resistant Cupriavidus metallidurans strain BS1 isolated from a gold-copper mine.</title>
        <authorList>
            <person name="Mazhar H.S."/>
            <person name="Rensing C."/>
        </authorList>
    </citation>
    <scope>NUCLEOTIDE SEQUENCE [LARGE SCALE GENOMIC DNA]</scope>
    <source>
        <strain evidence="2 3">BS1</strain>
    </source>
</reference>
<accession>A0A482IQ81</accession>
<evidence type="ECO:0000256" key="1">
    <source>
        <dbReference type="SAM" id="Phobius"/>
    </source>
</evidence>
<dbReference type="EMBL" id="CP037900">
    <property type="protein sequence ID" value="QBP10381.1"/>
    <property type="molecule type" value="Genomic_DNA"/>
</dbReference>
<name>A0A482IQ81_9BURK</name>
<dbReference type="RefSeq" id="WP_017515614.1">
    <property type="nucleotide sequence ID" value="NZ_CP037900.1"/>
</dbReference>
<proteinExistence type="predicted"/>
<evidence type="ECO:0000313" key="3">
    <source>
        <dbReference type="Proteomes" id="UP000253772"/>
    </source>
</evidence>
<dbReference type="AlphaFoldDB" id="A0A482IQ81"/>
<keyword evidence="1" id="KW-0812">Transmembrane</keyword>
<sequence length="229" mass="25013">MSLDFLPADAGPGFAVGAAKPWTGRYPVSSGLFEVRPARMPRDVLPVFDDDLDCIVGYQRAFADRCHLFDLNGDMLGVWEAMTALPPPEERDSLMVVGGLWKANVRGMTALGLNGSGMALAPAMLAQLRSRFAALADTPLLYAEAAHARMSDPQRFVPVHILRLAMRHGERIAPPAGLRGVARYMIGLRIRQLPFMLDLVTAYAGATIVAFNYWRYADTSPVARSRGNP</sequence>
<feature type="transmembrane region" description="Helical" evidence="1">
    <location>
        <begin position="193"/>
        <end position="214"/>
    </location>
</feature>
<keyword evidence="1" id="KW-1133">Transmembrane helix</keyword>
<organism evidence="2 3">
    <name type="scientific">Cupriavidus metallidurans</name>
    <dbReference type="NCBI Taxonomy" id="119219"/>
    <lineage>
        <taxon>Bacteria</taxon>
        <taxon>Pseudomonadati</taxon>
        <taxon>Pseudomonadota</taxon>
        <taxon>Betaproteobacteria</taxon>
        <taxon>Burkholderiales</taxon>
        <taxon>Burkholderiaceae</taxon>
        <taxon>Cupriavidus</taxon>
    </lineage>
</organism>
<dbReference type="Proteomes" id="UP000253772">
    <property type="component" value="Chromosome c1"/>
</dbReference>
<evidence type="ECO:0000313" key="2">
    <source>
        <dbReference type="EMBL" id="QBP10381.1"/>
    </source>
</evidence>
<dbReference type="OrthoDB" id="8962251at2"/>
<gene>
    <name evidence="2" type="ORF">DDF84_011770</name>
</gene>
<protein>
    <submittedName>
        <fullName evidence="2">Uncharacterized protein</fullName>
    </submittedName>
</protein>